<dbReference type="GO" id="GO:0006412">
    <property type="term" value="P:translation"/>
    <property type="evidence" value="ECO:0007669"/>
    <property type="project" value="InterPro"/>
</dbReference>
<proteinExistence type="inferred from homology"/>
<dbReference type="Pfam" id="PF01016">
    <property type="entry name" value="Ribosomal_L27"/>
    <property type="match status" value="1"/>
</dbReference>
<keyword evidence="2" id="KW-0689">Ribosomal protein</keyword>
<dbReference type="EMBL" id="CAJNNW010037399">
    <property type="protein sequence ID" value="CAE8741510.1"/>
    <property type="molecule type" value="Genomic_DNA"/>
</dbReference>
<dbReference type="PANTHER" id="PTHR15893:SF0">
    <property type="entry name" value="LARGE RIBOSOMAL SUBUNIT PROTEIN BL27M"/>
    <property type="match status" value="1"/>
</dbReference>
<protein>
    <recommendedName>
        <fullName evidence="9">50S ribosomal protein L27, chloroplastic</fullName>
    </recommendedName>
</protein>
<feature type="signal peptide" evidence="5">
    <location>
        <begin position="1"/>
        <end position="22"/>
    </location>
</feature>
<evidence type="ECO:0000313" key="6">
    <source>
        <dbReference type="EMBL" id="CAE8640868.1"/>
    </source>
</evidence>
<dbReference type="SUPFAM" id="SSF110324">
    <property type="entry name" value="Ribosomal L27 protein-like"/>
    <property type="match status" value="1"/>
</dbReference>
<dbReference type="PANTHER" id="PTHR15893">
    <property type="entry name" value="RIBOSOMAL PROTEIN L27"/>
    <property type="match status" value="1"/>
</dbReference>
<dbReference type="EMBL" id="CAJNNV010032726">
    <property type="protein sequence ID" value="CAE8640868.1"/>
    <property type="molecule type" value="Genomic_DNA"/>
</dbReference>
<accession>A0A813HU44</accession>
<evidence type="ECO:0008006" key="9">
    <source>
        <dbReference type="Google" id="ProtNLM"/>
    </source>
</evidence>
<evidence type="ECO:0000256" key="3">
    <source>
        <dbReference type="ARBA" id="ARBA00023274"/>
    </source>
</evidence>
<evidence type="ECO:0000256" key="1">
    <source>
        <dbReference type="ARBA" id="ARBA00010797"/>
    </source>
</evidence>
<sequence length="433" mass="47853">MAFMRTGALIALLAQAAVPCLAFLATPIRSRGGINLPVDAFAASAAVAPTPFKQLEPDQETPFFSRTSTALLVGACVTAICSSRRSAKDRASTIRYVWTQHAAPVEMNEEGEGPLGGPAYRMSIGLNRQAKNAMGRKMRYLGQQKKLKESGIWWSTYGAWTKWDKNRDLFNMYKGPESHPDNPWFPAASGGYRAMTGWAPANLGSSAKTSGTSGAFVGGSAPRICSAKRAVESSRAGRSALVMHAHKKAASSTKNHGSGPPNPKFWGVAKSGLQGSAVKNGQLLVKQKGMNWYNGANVTRCSDYSLRSTKDGIVQWRGSYKHKEVYVVPWEYVRLNCVWKNCNTLAPKVYEPWMGDKFNYGKRHMLFGMYQEWKQSDAGQEHLAKKVEKVDIQKVIMKKIRAYKKQKQREGVTQTREPREKVAANDSDSEKEA</sequence>
<feature type="compositionally biased region" description="Basic and acidic residues" evidence="4">
    <location>
        <begin position="416"/>
        <end position="433"/>
    </location>
</feature>
<feature type="region of interest" description="Disordered" evidence="4">
    <location>
        <begin position="402"/>
        <end position="433"/>
    </location>
</feature>
<feature type="chain" id="PRO_5035682370" description="50S ribosomal protein L27, chloroplastic" evidence="5">
    <location>
        <begin position="23"/>
        <end position="433"/>
    </location>
</feature>
<evidence type="ECO:0000313" key="8">
    <source>
        <dbReference type="Proteomes" id="UP000654075"/>
    </source>
</evidence>
<keyword evidence="8" id="KW-1185">Reference proteome</keyword>
<dbReference type="GO" id="GO:1990904">
    <property type="term" value="C:ribonucleoprotein complex"/>
    <property type="evidence" value="ECO:0007669"/>
    <property type="project" value="UniProtKB-KW"/>
</dbReference>
<evidence type="ECO:0000256" key="5">
    <source>
        <dbReference type="SAM" id="SignalP"/>
    </source>
</evidence>
<dbReference type="AlphaFoldDB" id="A0A813HU44"/>
<keyword evidence="3" id="KW-0687">Ribonucleoprotein</keyword>
<evidence type="ECO:0000256" key="4">
    <source>
        <dbReference type="SAM" id="MobiDB-lite"/>
    </source>
</evidence>
<dbReference type="GO" id="GO:0003735">
    <property type="term" value="F:structural constituent of ribosome"/>
    <property type="evidence" value="ECO:0007669"/>
    <property type="project" value="InterPro"/>
</dbReference>
<dbReference type="GO" id="GO:0005840">
    <property type="term" value="C:ribosome"/>
    <property type="evidence" value="ECO:0007669"/>
    <property type="project" value="UniProtKB-KW"/>
</dbReference>
<comment type="similarity">
    <text evidence="1">Belongs to the bacterial ribosomal protein bL27 family.</text>
</comment>
<gene>
    <name evidence="6" type="ORF">PGLA1383_LOCUS55623</name>
    <name evidence="7" type="ORF">PGLA2088_LOCUS50507</name>
</gene>
<dbReference type="Proteomes" id="UP000654075">
    <property type="component" value="Unassembled WGS sequence"/>
</dbReference>
<dbReference type="OrthoDB" id="1867012at2759"/>
<evidence type="ECO:0000313" key="7">
    <source>
        <dbReference type="EMBL" id="CAE8741510.1"/>
    </source>
</evidence>
<evidence type="ECO:0000256" key="2">
    <source>
        <dbReference type="ARBA" id="ARBA00022980"/>
    </source>
</evidence>
<name>A0A813HU44_POLGL</name>
<organism evidence="6 8">
    <name type="scientific">Polarella glacialis</name>
    <name type="common">Dinoflagellate</name>
    <dbReference type="NCBI Taxonomy" id="89957"/>
    <lineage>
        <taxon>Eukaryota</taxon>
        <taxon>Sar</taxon>
        <taxon>Alveolata</taxon>
        <taxon>Dinophyceae</taxon>
        <taxon>Suessiales</taxon>
        <taxon>Suessiaceae</taxon>
        <taxon>Polarella</taxon>
    </lineage>
</organism>
<dbReference type="Gene3D" id="2.40.50.100">
    <property type="match status" value="1"/>
</dbReference>
<keyword evidence="5" id="KW-0732">Signal</keyword>
<dbReference type="Proteomes" id="UP000626109">
    <property type="component" value="Unassembled WGS sequence"/>
</dbReference>
<dbReference type="InterPro" id="IPR001684">
    <property type="entry name" value="Ribosomal_bL27"/>
</dbReference>
<comment type="caution">
    <text evidence="6">The sequence shown here is derived from an EMBL/GenBank/DDBJ whole genome shotgun (WGS) entry which is preliminary data.</text>
</comment>
<reference evidence="6" key="1">
    <citation type="submission" date="2021-02" db="EMBL/GenBank/DDBJ databases">
        <authorList>
            <person name="Dougan E. K."/>
            <person name="Rhodes N."/>
            <person name="Thang M."/>
            <person name="Chan C."/>
        </authorList>
    </citation>
    <scope>NUCLEOTIDE SEQUENCE</scope>
</reference>